<feature type="compositionally biased region" description="Low complexity" evidence="5">
    <location>
        <begin position="223"/>
        <end position="236"/>
    </location>
</feature>
<feature type="compositionally biased region" description="Acidic residues" evidence="5">
    <location>
        <begin position="200"/>
        <end position="214"/>
    </location>
</feature>
<evidence type="ECO:0000313" key="6">
    <source>
        <dbReference type="EMBL" id="NNJ24161.1"/>
    </source>
</evidence>
<dbReference type="HAMAP" id="MF_01368">
    <property type="entry name" value="Ribosomal_bL17"/>
    <property type="match status" value="1"/>
</dbReference>
<proteinExistence type="inferred from homology"/>
<comment type="similarity">
    <text evidence="1 4">Belongs to the bacterial ribosomal protein bL17 family.</text>
</comment>
<dbReference type="Gene3D" id="3.90.1030.10">
    <property type="entry name" value="Ribosomal protein L17"/>
    <property type="match status" value="1"/>
</dbReference>
<keyword evidence="3 4" id="KW-0687">Ribonucleoprotein</keyword>
<dbReference type="InterPro" id="IPR036373">
    <property type="entry name" value="Ribosomal_bL17_sf"/>
</dbReference>
<dbReference type="Pfam" id="PF01196">
    <property type="entry name" value="Ribosomal_L17"/>
    <property type="match status" value="1"/>
</dbReference>
<comment type="caution">
    <text evidence="6">The sequence shown here is derived from an EMBL/GenBank/DDBJ whole genome shotgun (WGS) entry which is preliminary data.</text>
</comment>
<dbReference type="GO" id="GO:0005840">
    <property type="term" value="C:ribosome"/>
    <property type="evidence" value="ECO:0007669"/>
    <property type="project" value="UniProtKB-KW"/>
</dbReference>
<evidence type="ECO:0000256" key="4">
    <source>
        <dbReference type="HAMAP-Rule" id="MF_01368"/>
    </source>
</evidence>
<dbReference type="EMBL" id="WTPX01000004">
    <property type="protein sequence ID" value="NNJ24161.1"/>
    <property type="molecule type" value="Genomic_DNA"/>
</dbReference>
<dbReference type="SUPFAM" id="SSF64263">
    <property type="entry name" value="Prokaryotic ribosomal protein L17"/>
    <property type="match status" value="1"/>
</dbReference>
<organism evidence="6 7">
    <name type="scientific">Alienimonas chondri</name>
    <dbReference type="NCBI Taxonomy" id="2681879"/>
    <lineage>
        <taxon>Bacteria</taxon>
        <taxon>Pseudomonadati</taxon>
        <taxon>Planctomycetota</taxon>
        <taxon>Planctomycetia</taxon>
        <taxon>Planctomycetales</taxon>
        <taxon>Planctomycetaceae</taxon>
        <taxon>Alienimonas</taxon>
    </lineage>
</organism>
<feature type="compositionally biased region" description="Basic and acidic residues" evidence="5">
    <location>
        <begin position="188"/>
        <end position="197"/>
    </location>
</feature>
<dbReference type="InterPro" id="IPR047859">
    <property type="entry name" value="Ribosomal_bL17_CS"/>
</dbReference>
<evidence type="ECO:0000256" key="5">
    <source>
        <dbReference type="SAM" id="MobiDB-lite"/>
    </source>
</evidence>
<dbReference type="InterPro" id="IPR000456">
    <property type="entry name" value="Ribosomal_bL17"/>
</dbReference>
<dbReference type="RefSeq" id="WP_171182811.1">
    <property type="nucleotide sequence ID" value="NZ_WTPX01000004.1"/>
</dbReference>
<dbReference type="PROSITE" id="PS01167">
    <property type="entry name" value="RIBOSOMAL_L17"/>
    <property type="match status" value="1"/>
</dbReference>
<gene>
    <name evidence="4 6" type="primary">rplQ</name>
    <name evidence="6" type="ORF">LzC2_02110</name>
</gene>
<feature type="compositionally biased region" description="Basic and acidic residues" evidence="5">
    <location>
        <begin position="238"/>
        <end position="251"/>
    </location>
</feature>
<evidence type="ECO:0000256" key="2">
    <source>
        <dbReference type="ARBA" id="ARBA00022980"/>
    </source>
</evidence>
<protein>
    <recommendedName>
        <fullName evidence="4">Large ribosomal subunit protein bL17</fullName>
    </recommendedName>
</protein>
<dbReference type="PANTHER" id="PTHR14413:SF16">
    <property type="entry name" value="LARGE RIBOSOMAL SUBUNIT PROTEIN BL17M"/>
    <property type="match status" value="1"/>
</dbReference>
<evidence type="ECO:0000256" key="1">
    <source>
        <dbReference type="ARBA" id="ARBA00008777"/>
    </source>
</evidence>
<keyword evidence="2 4" id="KW-0689">Ribosomal protein</keyword>
<comment type="subunit">
    <text evidence="4">Part of the 50S ribosomal subunit. Contacts protein L32.</text>
</comment>
<reference evidence="6 7" key="1">
    <citation type="journal article" date="2020" name="Syst. Appl. Microbiol.">
        <title>Alienimonas chondri sp. nov., a novel planctomycete isolated from the biofilm of the red alga Chondrus crispus.</title>
        <authorList>
            <person name="Vitorino I."/>
            <person name="Albuquerque L."/>
            <person name="Wiegand S."/>
            <person name="Kallscheuer N."/>
            <person name="da Costa M.S."/>
            <person name="Lobo-da-Cunha A."/>
            <person name="Jogler C."/>
            <person name="Lage O.M."/>
        </authorList>
    </citation>
    <scope>NUCLEOTIDE SEQUENCE [LARGE SCALE GENOMIC DNA]</scope>
    <source>
        <strain evidence="6 7">LzC2</strain>
    </source>
</reference>
<feature type="region of interest" description="Disordered" evidence="5">
    <location>
        <begin position="169"/>
        <end position="251"/>
    </location>
</feature>
<evidence type="ECO:0000256" key="3">
    <source>
        <dbReference type="ARBA" id="ARBA00023274"/>
    </source>
</evidence>
<accession>A0ABX1V806</accession>
<evidence type="ECO:0000313" key="7">
    <source>
        <dbReference type="Proteomes" id="UP000609651"/>
    </source>
</evidence>
<name>A0ABX1V806_9PLAN</name>
<dbReference type="PANTHER" id="PTHR14413">
    <property type="entry name" value="RIBOSOMAL PROTEIN L17"/>
    <property type="match status" value="1"/>
</dbReference>
<sequence>MRHRMRGRKLGRNASHRKAMFKNMACSLIRTLRIDPDEPGAPLVSGRIVTTTPKAKELRPFLEKLITIGKKAKIAAAKAEEFATTAERGSAEYKEWREGEGWRNWTAARAPYVALRRRAFSRLRDDEAVDILFEELADRFENRPGGYTRIVRLAARRLGDGGEQAMIEFVGESDARSRSGKKRTAPVVRDDAPKVVADETTAEESTEPPSDDADASGPPPEAPETAEGEAAAGAAADEQPRNEPDGSLPKD</sequence>
<keyword evidence="7" id="KW-1185">Reference proteome</keyword>
<dbReference type="Proteomes" id="UP000609651">
    <property type="component" value="Unassembled WGS sequence"/>
</dbReference>